<feature type="compositionally biased region" description="Low complexity" evidence="2">
    <location>
        <begin position="338"/>
        <end position="348"/>
    </location>
</feature>
<evidence type="ECO:0000256" key="1">
    <source>
        <dbReference type="RuleBase" id="RU369034"/>
    </source>
</evidence>
<feature type="compositionally biased region" description="Basic and acidic residues" evidence="2">
    <location>
        <begin position="262"/>
        <end position="275"/>
    </location>
</feature>
<feature type="compositionally biased region" description="Polar residues" evidence="2">
    <location>
        <begin position="1100"/>
        <end position="1111"/>
    </location>
</feature>
<name>A0A4S9Y134_AURPU</name>
<organism evidence="3 4">
    <name type="scientific">Aureobasidium pullulans</name>
    <name type="common">Black yeast</name>
    <name type="synonym">Pullularia pullulans</name>
    <dbReference type="NCBI Taxonomy" id="5580"/>
    <lineage>
        <taxon>Eukaryota</taxon>
        <taxon>Fungi</taxon>
        <taxon>Dikarya</taxon>
        <taxon>Ascomycota</taxon>
        <taxon>Pezizomycotina</taxon>
        <taxon>Dothideomycetes</taxon>
        <taxon>Dothideomycetidae</taxon>
        <taxon>Dothideales</taxon>
        <taxon>Saccotheciaceae</taxon>
        <taxon>Aureobasidium</taxon>
    </lineage>
</organism>
<dbReference type="InterPro" id="IPR045245">
    <property type="entry name" value="Pfs2-like"/>
</dbReference>
<feature type="region of interest" description="Disordered" evidence="2">
    <location>
        <begin position="198"/>
        <end position="277"/>
    </location>
</feature>
<feature type="compositionally biased region" description="Polar residues" evidence="2">
    <location>
        <begin position="1136"/>
        <end position="1149"/>
    </location>
</feature>
<dbReference type="Proteomes" id="UP000310039">
    <property type="component" value="Unassembled WGS sequence"/>
</dbReference>
<evidence type="ECO:0000313" key="3">
    <source>
        <dbReference type="EMBL" id="THZ86040.1"/>
    </source>
</evidence>
<feature type="compositionally biased region" description="Acidic residues" evidence="2">
    <location>
        <begin position="462"/>
        <end position="485"/>
    </location>
</feature>
<feature type="region of interest" description="Disordered" evidence="2">
    <location>
        <begin position="593"/>
        <end position="694"/>
    </location>
</feature>
<dbReference type="EMBL" id="QZBT01000026">
    <property type="protein sequence ID" value="THZ86040.1"/>
    <property type="molecule type" value="Genomic_DNA"/>
</dbReference>
<dbReference type="GO" id="GO:0031124">
    <property type="term" value="P:mRNA 3'-end processing"/>
    <property type="evidence" value="ECO:0007669"/>
    <property type="project" value="UniProtKB-UniRule"/>
</dbReference>
<feature type="compositionally biased region" description="Low complexity" evidence="2">
    <location>
        <begin position="1001"/>
        <end position="1012"/>
    </location>
</feature>
<feature type="compositionally biased region" description="Polar residues" evidence="2">
    <location>
        <begin position="1077"/>
        <end position="1087"/>
    </location>
</feature>
<accession>A0A4S9Y134</accession>
<sequence>MGSYFGRNHSPKPSSERAHSYTHSYTSSSPVSQLAPVLPPIPSIADVADDAPTTGLGLDGAFSFNPSPQHSTPSPASNISTPSPLRDAAAVPAVRPRSLLQGRAVTSPVGALPNFQQTNMSPSSPLAALSVPYSSTTAQAKPRAGNRPLPAESTVNGVPQHAKASKQRPELHSNKSSKGKFNLLNPVNLLMRRRSAQAVETLEKTTSKNLAVPPMDLPDDYDPRIRGKVVHDFSAPRTRRTPSYDPSLAEASPKPSTANDSIKSHQDSIERDPKRQSVQHTPVFVEHIDSAPDENRVHAETLANNDFVARNSWHQSGESLDMPPFGRRSQLFEEQSHSDPASDSPHSAMSATSGPGWQYHEPERVYSPVSPEFAPESSSAPERHELESDGFDQPSPSIQQHPQSSPNLLPNPSDIPRHMASTASRFSFQIANDSIAEEKLLEERHKLRQSNVAQDPPTFEHDEYDEEEEDTFDEDAMYDHDEMEDTSPNGLYGHPNSGLPERLSAMTLDSHQDHMSMASSSTLYSATGPQTTHPVFRNPLRSNPPPNPLHQHSPGASQDPILIEPQQQPASPSSVNSFYFDDGMLDQLDDVQEDEEHDETFDEGKFDDPSYLKRPNQPAHLHESPATSSNRASPGAPVHNVNGYPFLIQNPGTGHFSADSPFSEGSSQPGDHQLDSQEDAARHDSQQGPPGCQNLAAYHNALAEAAHRAAADGKFTRQNSIAASDSVYSEDHDEQVENNDSRQMQYPQQMSMPMPAPMQMQIPMQMPPQSQMSLQSQMQIPPQSQMSLQSQMQMQQQLQQQFQLQQQMQMQMQMQMQPQMRQSYMSGSSHVSRGSYSAFDFGFSDGATIEDTFSSPEFPNDDFAFDDSDLISAANSEALANDDEGFYSQEFGFYARARPGGDPDTVEAINGGYFGAPGIEIVRQKSVKEPNLTPITERSEFSTRNSYIGPFSPLAAALPSPGFPPSHMAAARMSPLAWQHLQEDEMTLADLRRLKQGAFGSSSNSVNSQSSSFGIPAPYSPTTAAQNMPGGYFMPRAGYGGVPMAWQRSSDSNSNYNPSNHSSSPAPTSPVHVSIPTGMNYSQTPHSPLQPPHAFFVPDNVSTPKRSSSTLHELPGTPVTAKKPSAKDVAAASERQPYQTHSRSGSGADNITYVREEDSTGGKRWVLERRRTSEAGLLELIGREVVEGGRI</sequence>
<comment type="subcellular location">
    <subcellularLocation>
        <location evidence="1">Nucleus</location>
    </subcellularLocation>
</comment>
<dbReference type="AlphaFoldDB" id="A0A4S9Y134"/>
<dbReference type="PANTHER" id="PTHR22836:SF0">
    <property type="entry name" value="PRE-MRNA 3' END PROCESSING PROTEIN WDR33"/>
    <property type="match status" value="1"/>
</dbReference>
<feature type="compositionally biased region" description="Low complexity" evidence="2">
    <location>
        <begin position="121"/>
        <end position="135"/>
    </location>
</feature>
<feature type="region of interest" description="Disordered" evidence="2">
    <location>
        <begin position="999"/>
        <end position="1018"/>
    </location>
</feature>
<feature type="compositionally biased region" description="Low complexity" evidence="2">
    <location>
        <begin position="393"/>
        <end position="412"/>
    </location>
</feature>
<feature type="compositionally biased region" description="Basic and acidic residues" evidence="2">
    <location>
        <begin position="672"/>
        <end position="685"/>
    </location>
</feature>
<feature type="region of interest" description="Disordered" evidence="2">
    <location>
        <begin position="1132"/>
        <end position="1151"/>
    </location>
</feature>
<keyword evidence="1" id="KW-0539">Nucleus</keyword>
<feature type="compositionally biased region" description="Basic and acidic residues" evidence="2">
    <location>
        <begin position="602"/>
        <end position="611"/>
    </location>
</feature>
<feature type="region of interest" description="Disordered" evidence="2">
    <location>
        <begin position="331"/>
        <end position="418"/>
    </location>
</feature>
<dbReference type="PANTHER" id="PTHR22836">
    <property type="entry name" value="WD40 REPEAT PROTEIN"/>
    <property type="match status" value="1"/>
</dbReference>
<feature type="compositionally biased region" description="Low complexity" evidence="2">
    <location>
        <begin position="367"/>
        <end position="380"/>
    </location>
</feature>
<comment type="function">
    <text evidence="1">Required for 3'-end cleavage and polyadenylation of pre-mRNAs.</text>
</comment>
<dbReference type="GO" id="GO:0005847">
    <property type="term" value="C:mRNA cleavage and polyadenylation specificity factor complex"/>
    <property type="evidence" value="ECO:0007669"/>
    <property type="project" value="TreeGrafter"/>
</dbReference>
<comment type="caution">
    <text evidence="3">The sequence shown here is derived from an EMBL/GenBank/DDBJ whole genome shotgun (WGS) entry which is preliminary data.</text>
</comment>
<evidence type="ECO:0000313" key="4">
    <source>
        <dbReference type="Proteomes" id="UP000310039"/>
    </source>
</evidence>
<feature type="region of interest" description="Disordered" evidence="2">
    <location>
        <begin position="1044"/>
        <end position="1125"/>
    </location>
</feature>
<feature type="compositionally biased region" description="Basic and acidic residues" evidence="2">
    <location>
        <begin position="221"/>
        <end position="231"/>
    </location>
</feature>
<feature type="compositionally biased region" description="Low complexity" evidence="2">
    <location>
        <begin position="1049"/>
        <end position="1070"/>
    </location>
</feature>
<protein>
    <recommendedName>
        <fullName evidence="1">Polyadenylation factor subunit 2</fullName>
    </recommendedName>
</protein>
<gene>
    <name evidence="3" type="ORF">D6C84_02814</name>
</gene>
<feature type="region of interest" description="Disordered" evidence="2">
    <location>
        <begin position="1"/>
        <end position="92"/>
    </location>
</feature>
<keyword evidence="1" id="KW-0507">mRNA processing</keyword>
<reference evidence="3 4" key="1">
    <citation type="submission" date="2018-10" db="EMBL/GenBank/DDBJ databases">
        <title>Fifty Aureobasidium pullulans genomes reveal a recombining polyextremotolerant generalist.</title>
        <authorList>
            <person name="Gostincar C."/>
            <person name="Turk M."/>
            <person name="Zajc J."/>
            <person name="Gunde-Cimerman N."/>
        </authorList>
    </citation>
    <scope>NUCLEOTIDE SEQUENCE [LARGE SCALE GENOMIC DNA]</scope>
    <source>
        <strain evidence="3 4">EXF-3403</strain>
    </source>
</reference>
<proteinExistence type="predicted"/>
<feature type="region of interest" description="Disordered" evidence="2">
    <location>
        <begin position="447"/>
        <end position="561"/>
    </location>
</feature>
<feature type="compositionally biased region" description="Polar residues" evidence="2">
    <location>
        <begin position="64"/>
        <end position="83"/>
    </location>
</feature>
<feature type="region of interest" description="Disordered" evidence="2">
    <location>
        <begin position="115"/>
        <end position="184"/>
    </location>
</feature>
<feature type="compositionally biased region" description="Polar residues" evidence="2">
    <location>
        <begin position="517"/>
        <end position="533"/>
    </location>
</feature>
<evidence type="ECO:0000256" key="2">
    <source>
        <dbReference type="SAM" id="MobiDB-lite"/>
    </source>
</evidence>